<keyword evidence="2" id="KW-1185">Reference proteome</keyword>
<dbReference type="Proteomes" id="UP001057402">
    <property type="component" value="Chromosome 4"/>
</dbReference>
<gene>
    <name evidence="1" type="ORF">MLD38_012632</name>
</gene>
<dbReference type="EMBL" id="CM042883">
    <property type="protein sequence ID" value="KAI4374665.1"/>
    <property type="molecule type" value="Genomic_DNA"/>
</dbReference>
<sequence>MVVLSKPPPPTTTDHFPCLGEADTNVLCSQIPLVDLSAPEAKSLIIKACEDFGFFKVVNHGVPSCLFSDLEAEASGFFSLHPSLKETAAPPSPFGYGNKWIGRNGDIGRVEYLLLSADSHFQNFPSTAGKFCSAMKEYVSAVRSMTCDILELMADGLKIQPKDMLSKLLMDEQSDSVFRINHYPPCPDKQSYDDEEEEEEGQMIGFGEHTDPQIISVLRSNNTPGLQISLKDGTWITVPPDQDSFFINVGDSLQVMTNGKFRSVRHRVVTNRRKSRLSMIYFGGPPLSEKIAPLPSLLMKGKESSLYKEFTWFEYKRSAYNSRLADNRLENFQRVQAASS</sequence>
<proteinExistence type="predicted"/>
<organism evidence="1 2">
    <name type="scientific">Melastoma candidum</name>
    <dbReference type="NCBI Taxonomy" id="119954"/>
    <lineage>
        <taxon>Eukaryota</taxon>
        <taxon>Viridiplantae</taxon>
        <taxon>Streptophyta</taxon>
        <taxon>Embryophyta</taxon>
        <taxon>Tracheophyta</taxon>
        <taxon>Spermatophyta</taxon>
        <taxon>Magnoliopsida</taxon>
        <taxon>eudicotyledons</taxon>
        <taxon>Gunneridae</taxon>
        <taxon>Pentapetalae</taxon>
        <taxon>rosids</taxon>
        <taxon>malvids</taxon>
        <taxon>Myrtales</taxon>
        <taxon>Melastomataceae</taxon>
        <taxon>Melastomatoideae</taxon>
        <taxon>Melastomateae</taxon>
        <taxon>Melastoma</taxon>
    </lineage>
</organism>
<comment type="caution">
    <text evidence="1">The sequence shown here is derived from an EMBL/GenBank/DDBJ whole genome shotgun (WGS) entry which is preliminary data.</text>
</comment>
<protein>
    <submittedName>
        <fullName evidence="1">Uncharacterized protein</fullName>
    </submittedName>
</protein>
<name>A0ACB9R6Z3_9MYRT</name>
<evidence type="ECO:0000313" key="2">
    <source>
        <dbReference type="Proteomes" id="UP001057402"/>
    </source>
</evidence>
<accession>A0ACB9R6Z3</accession>
<reference evidence="2" key="1">
    <citation type="journal article" date="2023" name="Front. Plant Sci.">
        <title>Chromosomal-level genome assembly of Melastoma candidum provides insights into trichome evolution.</title>
        <authorList>
            <person name="Zhong Y."/>
            <person name="Wu W."/>
            <person name="Sun C."/>
            <person name="Zou P."/>
            <person name="Liu Y."/>
            <person name="Dai S."/>
            <person name="Zhou R."/>
        </authorList>
    </citation>
    <scope>NUCLEOTIDE SEQUENCE [LARGE SCALE GENOMIC DNA]</scope>
</reference>
<evidence type="ECO:0000313" key="1">
    <source>
        <dbReference type="EMBL" id="KAI4374665.1"/>
    </source>
</evidence>